<dbReference type="Proteomes" id="UP001054820">
    <property type="component" value="Chromosome"/>
</dbReference>
<gene>
    <name evidence="1" type="ORF">THMIRHAM_17320</name>
</gene>
<name>A0ABN6D179_9GAMM</name>
<protein>
    <submittedName>
        <fullName evidence="1">Uncharacterized protein</fullName>
    </submittedName>
</protein>
<dbReference type="Gene3D" id="3.90.1480.20">
    <property type="entry name" value="Glycosyl transferase family 29"/>
    <property type="match status" value="1"/>
</dbReference>
<sequence length="197" mass="23408">MQTFTDIEALIKDKNIALVGNSQKVLGKKYPVDKHDVVIRMNRAWNMPEEMKAHVGHKLDVLAASIEQENIDQLVNQYATVMWMTPKHREEFSQETTEKLYFYPLDWWQELHDKFGANPSTGCMTYDVIRRYIGKGQVTLYGFDFFKSDNWYQKKRFSHQIMDFLKIPRKRNPHSGNQEEQFIRTALPENQFKIEEL</sequence>
<dbReference type="InterPro" id="IPR038578">
    <property type="entry name" value="GT29-like_sf"/>
</dbReference>
<evidence type="ECO:0000313" key="2">
    <source>
        <dbReference type="Proteomes" id="UP001054820"/>
    </source>
</evidence>
<organism evidence="1 2">
    <name type="scientific">Thiomicrorhabdus immobilis</name>
    <dbReference type="NCBI Taxonomy" id="2791037"/>
    <lineage>
        <taxon>Bacteria</taxon>
        <taxon>Pseudomonadati</taxon>
        <taxon>Pseudomonadota</taxon>
        <taxon>Gammaproteobacteria</taxon>
        <taxon>Thiotrichales</taxon>
        <taxon>Piscirickettsiaceae</taxon>
        <taxon>Thiomicrorhabdus</taxon>
    </lineage>
</organism>
<dbReference type="RefSeq" id="WP_237261435.1">
    <property type="nucleotide sequence ID" value="NZ_AP024202.1"/>
</dbReference>
<proteinExistence type="predicted"/>
<evidence type="ECO:0000313" key="1">
    <source>
        <dbReference type="EMBL" id="BCN93947.1"/>
    </source>
</evidence>
<reference evidence="1" key="1">
    <citation type="journal article" date="2022" name="Arch. Microbiol.">
        <title>Thiomicrorhabdus immobilis sp. nov., a mesophilic sulfur-oxidizing bacterium isolated from sediment of a brackish lake in northern Japan.</title>
        <authorList>
            <person name="Kojima H."/>
            <person name="Mochizuki J."/>
            <person name="Kanda M."/>
            <person name="Watanabe T."/>
            <person name="Fukui M."/>
        </authorList>
    </citation>
    <scope>NUCLEOTIDE SEQUENCE</scope>
    <source>
        <strain evidence="1">Am19</strain>
    </source>
</reference>
<accession>A0ABN6D179</accession>
<keyword evidence="2" id="KW-1185">Reference proteome</keyword>
<dbReference type="EMBL" id="AP024202">
    <property type="protein sequence ID" value="BCN93947.1"/>
    <property type="molecule type" value="Genomic_DNA"/>
</dbReference>